<keyword evidence="1" id="KW-0812">Transmembrane</keyword>
<keyword evidence="1" id="KW-1133">Transmembrane helix</keyword>
<name>A0A0H3ZKP2_9VIBR</name>
<evidence type="ECO:0000256" key="1">
    <source>
        <dbReference type="SAM" id="Phobius"/>
    </source>
</evidence>
<dbReference type="AlphaFoldDB" id="A0A0H3ZKP2"/>
<dbReference type="EMBL" id="KP795498">
    <property type="protein sequence ID" value="AKN36550.1"/>
    <property type="molecule type" value="Genomic_DNA"/>
</dbReference>
<feature type="transmembrane region" description="Helical" evidence="1">
    <location>
        <begin position="7"/>
        <end position="28"/>
    </location>
</feature>
<proteinExistence type="predicted"/>
<sequence>MLKKQRGFALIAGMLIVIAVLSVGTVHYSQYLAKQRIIDNTESFFNRVLYLKNQIHAYANDHYLQGIGINSPNIFPARLTDLEGTYVPACSTANNQKGFCRKVNQTPWGDISTSDYRQALVKSPSGANYYRAEFDLHLPHKDDPAFISERRATLSLFSQLPNIIYDDAKNMITVRVDRPDKAFAYEGLVKRSGDDSTLLGDWDIGGNYAVTNAKDFTIRNSDGTQTLLGRSIFKGALMVKDGDLVAKPSCPVNTKPNINLSISHVEITSPYLAAGSTKTYLIEETDKQWKVGIVTRVRHIENNNYEEIRSGVISAVVSCM</sequence>
<accession>A0A0H3ZKP2</accession>
<reference evidence="2" key="1">
    <citation type="journal article" date="2015" name="MBio">
        <title>Eco-Evolutionary Dynamics of Episomes among Ecologically Cohesive Bacterial Populations.</title>
        <authorList>
            <person name="Xue H."/>
            <person name="Cordero O.X."/>
            <person name="Camas F.M."/>
            <person name="Trimble W."/>
            <person name="Meyer F."/>
            <person name="Guglielmini J."/>
            <person name="Rocha E.P."/>
            <person name="Polz M.F."/>
        </authorList>
    </citation>
    <scope>NUCLEOTIDE SEQUENCE</scope>
    <source>
        <strain evidence="2">ZF_53</strain>
    </source>
</reference>
<protein>
    <recommendedName>
        <fullName evidence="3">Type II secretion system protein</fullName>
    </recommendedName>
</protein>
<evidence type="ECO:0008006" key="3">
    <source>
        <dbReference type="Google" id="ProtNLM"/>
    </source>
</evidence>
<evidence type="ECO:0000313" key="2">
    <source>
        <dbReference type="EMBL" id="AKN36550.1"/>
    </source>
</evidence>
<organism evidence="2">
    <name type="scientific">Vibrio sp. ZF_53</name>
    <dbReference type="NCBI Taxonomy" id="1652838"/>
    <lineage>
        <taxon>Bacteria</taxon>
        <taxon>Pseudomonadati</taxon>
        <taxon>Pseudomonadota</taxon>
        <taxon>Gammaproteobacteria</taxon>
        <taxon>Vibrionales</taxon>
        <taxon>Vibrionaceae</taxon>
        <taxon>Vibrio</taxon>
    </lineage>
</organism>
<keyword evidence="1" id="KW-0472">Membrane</keyword>